<protein>
    <recommendedName>
        <fullName evidence="1">DUF1771 domain-containing protein</fullName>
    </recommendedName>
</protein>
<organism evidence="2 3">
    <name type="scientific">Spirodela intermedia</name>
    <name type="common">Intermediate duckweed</name>
    <dbReference type="NCBI Taxonomy" id="51605"/>
    <lineage>
        <taxon>Eukaryota</taxon>
        <taxon>Viridiplantae</taxon>
        <taxon>Streptophyta</taxon>
        <taxon>Embryophyta</taxon>
        <taxon>Tracheophyta</taxon>
        <taxon>Spermatophyta</taxon>
        <taxon>Magnoliopsida</taxon>
        <taxon>Liliopsida</taxon>
        <taxon>Araceae</taxon>
        <taxon>Lemnoideae</taxon>
        <taxon>Spirodela</taxon>
    </lineage>
</organism>
<dbReference type="OrthoDB" id="1928104at2759"/>
<dbReference type="InterPro" id="IPR013899">
    <property type="entry name" value="DUF1771"/>
</dbReference>
<sequence length="340" mass="37433">MDPPNSQGSKTDEETALKSLFDVFSSVCSLEEIASAYLRAGGDVNTAGEMLSQRQGTTPTDGFQSCDDIVISDIHSVQSQLENVVKEPNYLYQGSPILKPEKLTASTGIVSAVLGKGYYLSTSSHSERSRPSKPLKIVLKEPVVDDAAWKTVSSASTTENAPAENQDTIDFLFSMLGDGFKLDKNVIKDVLDEDEEDGYLIHRRTAKQNWEMMREYYEAAVDAFTKGDRGKADYLQEQGNFYLKMAQKADEKSSGLILGMGRSQDDFVLNLHGHHPKEAVKLLKFHLESLAGIPSYQCLKVLVDADGGDITKGKRRKMKDNSVSLYGANPWSLEELSPSA</sequence>
<evidence type="ECO:0000313" key="2">
    <source>
        <dbReference type="EMBL" id="CAA7390988.1"/>
    </source>
</evidence>
<dbReference type="PANTHER" id="PTHR47872">
    <property type="entry name" value="NUCLEAR RNA EXPORT FACTOR SDE5-RELATED"/>
    <property type="match status" value="1"/>
</dbReference>
<feature type="domain" description="DUF1771" evidence="1">
    <location>
        <begin position="198"/>
        <end position="263"/>
    </location>
</feature>
<evidence type="ECO:0000259" key="1">
    <source>
        <dbReference type="SMART" id="SM01162"/>
    </source>
</evidence>
<dbReference type="SMART" id="SM01162">
    <property type="entry name" value="DUF1771"/>
    <property type="match status" value="1"/>
</dbReference>
<dbReference type="PANTHER" id="PTHR47872:SF1">
    <property type="entry name" value="NUCLEAR RNA EXPORT FACTOR SDE5-RELATED"/>
    <property type="match status" value="1"/>
</dbReference>
<name>A0A7I8K234_SPIIN</name>
<gene>
    <name evidence="2" type="ORF">SI8410_02002377</name>
</gene>
<evidence type="ECO:0000313" key="3">
    <source>
        <dbReference type="Proteomes" id="UP000663760"/>
    </source>
</evidence>
<reference evidence="2" key="1">
    <citation type="submission" date="2020-02" db="EMBL/GenBank/DDBJ databases">
        <authorList>
            <person name="Scholz U."/>
            <person name="Mascher M."/>
            <person name="Fiebig A."/>
        </authorList>
    </citation>
    <scope>NUCLEOTIDE SEQUENCE</scope>
</reference>
<accession>A0A7I8K234</accession>
<dbReference type="EMBL" id="LR746265">
    <property type="protein sequence ID" value="CAA7390988.1"/>
    <property type="molecule type" value="Genomic_DNA"/>
</dbReference>
<dbReference type="Pfam" id="PF24767">
    <property type="entry name" value="UBA_At5g58720"/>
    <property type="match status" value="1"/>
</dbReference>
<dbReference type="InterPro" id="IPR056254">
    <property type="entry name" value="At5g58720/SDE5-like_UBA-like"/>
</dbReference>
<keyword evidence="3" id="KW-1185">Reference proteome</keyword>
<dbReference type="Proteomes" id="UP000663760">
    <property type="component" value="Chromosome 2"/>
</dbReference>
<proteinExistence type="predicted"/>
<dbReference type="Pfam" id="PF08590">
    <property type="entry name" value="DUF1771"/>
    <property type="match status" value="1"/>
</dbReference>
<dbReference type="AlphaFoldDB" id="A0A7I8K234"/>